<dbReference type="RefSeq" id="WP_058379000.1">
    <property type="nucleotide sequence ID" value="NZ_CP013480.3"/>
</dbReference>
<dbReference type="EMBL" id="CP013480">
    <property type="protein sequence ID" value="ALS62135.1"/>
    <property type="molecule type" value="Genomic_DNA"/>
</dbReference>
<proteinExistence type="predicted"/>
<accession>A0ABM5WNI3</accession>
<protein>
    <submittedName>
        <fullName evidence="1">Uncharacterized protein</fullName>
    </submittedName>
</protein>
<sequence>MLSTVTRSLPVQGYPGGELSELRAETVRTCIDALDLVIKNYADNGSRLSAAFQRFRHDVTQMGLRDRVVDVFANDGQKRSILDALVRCHIASTPEGRQHLRESGEYPLKTGESSRYLFQKLNADARSVMLRPLAGSPVNEGVAVSPCGLVTVQIPGVCMRVPLMPECFGCGDGAITEMECEGLMDSACGASNSIRECLVSMRQTLSPDALTRLARDHERDACAYALAGRFDVAAGLYTRAISNFASADKQAAVIRCLASSRDTFIAVGGFSEVLRACLAFAEQCEGAGQELRGKELRQKVGEFTIYVEGRGAVRGMHGGAPHAGQYRRITLR</sequence>
<keyword evidence="2" id="KW-1185">Reference proteome</keyword>
<dbReference type="Proteomes" id="UP000060277">
    <property type="component" value="Chromosome"/>
</dbReference>
<reference evidence="2" key="1">
    <citation type="submission" date="2015-12" db="EMBL/GenBank/DDBJ databases">
        <title>Complete genome sequence of Pandoraea norimbergensis DSM 11628.</title>
        <authorList>
            <person name="Ee R."/>
            <person name="Lim Y.-L."/>
            <person name="Yong D."/>
            <person name="Yin W.-F."/>
            <person name="Chan K.-G."/>
        </authorList>
    </citation>
    <scope>NUCLEOTIDE SEQUENCE [LARGE SCALE GENOMIC DNA]</scope>
    <source>
        <strain evidence="2">DSM 11628</strain>
    </source>
</reference>
<evidence type="ECO:0000313" key="2">
    <source>
        <dbReference type="Proteomes" id="UP000060277"/>
    </source>
</evidence>
<organism evidence="1 2">
    <name type="scientific">Pandoraea norimbergensis</name>
    <dbReference type="NCBI Taxonomy" id="93219"/>
    <lineage>
        <taxon>Bacteria</taxon>
        <taxon>Pseudomonadati</taxon>
        <taxon>Pseudomonadota</taxon>
        <taxon>Betaproteobacteria</taxon>
        <taxon>Burkholderiales</taxon>
        <taxon>Burkholderiaceae</taxon>
        <taxon>Pandoraea</taxon>
    </lineage>
</organism>
<gene>
    <name evidence="1" type="ORF">AT302_22445</name>
</gene>
<evidence type="ECO:0000313" key="1">
    <source>
        <dbReference type="EMBL" id="ALS62135.1"/>
    </source>
</evidence>
<name>A0ABM5WNI3_9BURK</name>